<dbReference type="Gene3D" id="3.80.10.10">
    <property type="entry name" value="Ribonuclease Inhibitor"/>
    <property type="match status" value="1"/>
</dbReference>
<dbReference type="Pfam" id="PF13306">
    <property type="entry name" value="LRR_5"/>
    <property type="match status" value="1"/>
</dbReference>
<dbReference type="STRING" id="999422.HMPREF9944_00499"/>
<dbReference type="Proteomes" id="UP000003167">
    <property type="component" value="Unassembled WGS sequence"/>
</dbReference>
<dbReference type="PATRIC" id="fig|999422.3.peg.495"/>
<reference evidence="2 3" key="1">
    <citation type="submission" date="2011-12" db="EMBL/GenBank/DDBJ databases">
        <title>The Genome Sequence of Prevotella maculosa OT 289.</title>
        <authorList>
            <consortium name="The Broad Institute Genome Sequencing Platform"/>
            <person name="Earl A."/>
            <person name="Ward D."/>
            <person name="Feldgarden M."/>
            <person name="Gevers D."/>
            <person name="Izard J."/>
            <person name="Blanton J.M."/>
            <person name="Mathney J."/>
            <person name="Tanner A.C."/>
            <person name="Dewhirst F.E."/>
            <person name="Young S.K."/>
            <person name="Zeng Q."/>
            <person name="Gargeya S."/>
            <person name="Fitzgerald M."/>
            <person name="Haas B."/>
            <person name="Abouelleil A."/>
            <person name="Alvarado L."/>
            <person name="Arachchi H.M."/>
            <person name="Berlin A."/>
            <person name="Chapman S.B."/>
            <person name="Gearin G."/>
            <person name="Goldberg J."/>
            <person name="Griggs A."/>
            <person name="Gujja S."/>
            <person name="Hansen M."/>
            <person name="Heiman D."/>
            <person name="Howarth C."/>
            <person name="Larimer J."/>
            <person name="Lui A."/>
            <person name="MacDonald P.J.P."/>
            <person name="McCowen C."/>
            <person name="Montmayeur A."/>
            <person name="Murphy C."/>
            <person name="Neiman D."/>
            <person name="Pearson M."/>
            <person name="Priest M."/>
            <person name="Roberts A."/>
            <person name="Saif S."/>
            <person name="Shea T."/>
            <person name="Sisk P."/>
            <person name="Stolte C."/>
            <person name="Sykes S."/>
            <person name="Wortman J."/>
            <person name="Nusbaum C."/>
            <person name="Birren B."/>
        </authorList>
    </citation>
    <scope>NUCLEOTIDE SEQUENCE [LARGE SCALE GENOMIC DNA]</scope>
    <source>
        <strain evidence="2 3">OT 289</strain>
    </source>
</reference>
<keyword evidence="3" id="KW-1185">Reference proteome</keyword>
<evidence type="ECO:0000313" key="3">
    <source>
        <dbReference type="Proteomes" id="UP000003167"/>
    </source>
</evidence>
<feature type="signal peptide" evidence="1">
    <location>
        <begin position="1"/>
        <end position="19"/>
    </location>
</feature>
<evidence type="ECO:0000313" key="2">
    <source>
        <dbReference type="EMBL" id="EHO72906.1"/>
    </source>
</evidence>
<dbReference type="OrthoDB" id="1082871at2"/>
<dbReference type="InterPro" id="IPR026906">
    <property type="entry name" value="LRR_5"/>
</dbReference>
<sequence>MKRLYLLIFSLIVIFTTKAQSPTEFTQNINGVTITYKIIDQANRYVEVSAQSGGVFTPPQLTFPEAVYKSGETQPYTITKIAGGIFNGTLGQGWTAGDGTVTITFPSSLEEIGWMAFAHAYDVKEVDLSKCTKLKKLEGLNFHRGKITKLSLPEGLEKIGEHVFDDNKLVSVDIPSTVKVMNGGAFGQNPMLKIVNLRKVPVVPISDLSIGFGDSSPLEGADPNLKIYVNTDLTGLYATARGWSDEAGKYIEAIDMNATGYASLYLENENFLVPTGCTAYIITGITPSGSPTTPDQAVVKAFGAGKIIPKQTGFILQGAPNTTIEYRAAVTGAEESVSGNMLIGTATAQEFSSAGNKYYILANGGEGIGFYKQGTRDGASIKLAAHRAGLCLPDAIAPAKGFIVDFEAARSAGQTTGLRSIGTTKTSGEDIIYDLQGRRITHPTHGIYIINGKKVLK</sequence>
<protein>
    <submittedName>
        <fullName evidence="2">Uncharacterized protein</fullName>
    </submittedName>
</protein>
<organism evidence="2 3">
    <name type="scientific">Segatella maculosa OT 289</name>
    <dbReference type="NCBI Taxonomy" id="999422"/>
    <lineage>
        <taxon>Bacteria</taxon>
        <taxon>Pseudomonadati</taxon>
        <taxon>Bacteroidota</taxon>
        <taxon>Bacteroidia</taxon>
        <taxon>Bacteroidales</taxon>
        <taxon>Prevotellaceae</taxon>
        <taxon>Segatella</taxon>
    </lineage>
</organism>
<dbReference type="InterPro" id="IPR032675">
    <property type="entry name" value="LRR_dom_sf"/>
</dbReference>
<name>H1HK05_9BACT</name>
<keyword evidence="1" id="KW-0732">Signal</keyword>
<dbReference type="RefSeq" id="WP_008564211.1">
    <property type="nucleotide sequence ID" value="NZ_JH594501.1"/>
</dbReference>
<feature type="chain" id="PRO_5003550064" evidence="1">
    <location>
        <begin position="20"/>
        <end position="457"/>
    </location>
</feature>
<evidence type="ECO:0000256" key="1">
    <source>
        <dbReference type="SAM" id="SignalP"/>
    </source>
</evidence>
<gene>
    <name evidence="2" type="ORF">HMPREF9944_00499</name>
</gene>
<proteinExistence type="predicted"/>
<dbReference type="HOGENOM" id="CLU_551916_0_0_10"/>
<dbReference type="EMBL" id="AGEK01000016">
    <property type="protein sequence ID" value="EHO72906.1"/>
    <property type="molecule type" value="Genomic_DNA"/>
</dbReference>
<comment type="caution">
    <text evidence="2">The sequence shown here is derived from an EMBL/GenBank/DDBJ whole genome shotgun (WGS) entry which is preliminary data.</text>
</comment>
<accession>H1HK05</accession>
<dbReference type="AlphaFoldDB" id="H1HK05"/>